<accession>A0A5J4VEZ2</accession>
<dbReference type="Proteomes" id="UP000324800">
    <property type="component" value="Unassembled WGS sequence"/>
</dbReference>
<gene>
    <name evidence="1" type="ORF">EZS28_023346</name>
</gene>
<dbReference type="EMBL" id="SNRW01007510">
    <property type="protein sequence ID" value="KAA6381127.1"/>
    <property type="molecule type" value="Genomic_DNA"/>
</dbReference>
<sequence length="124" mass="14517">MNILAVLDLVITAAEKISNSSKLGESLEKLTKEGISKEFKEKSKFVLSQLEEQDQEEAKKNQIRKVIHINNLNFNYLNLKQNLLNLKKDIELQILRKQKKKGYGFKLNWENAIQKTKQKFLNKE</sequence>
<name>A0A5J4VEZ2_9EUKA</name>
<reference evidence="1 2" key="1">
    <citation type="submission" date="2019-03" db="EMBL/GenBank/DDBJ databases">
        <title>Single cell metagenomics reveals metabolic interactions within the superorganism composed of flagellate Streblomastix strix and complex community of Bacteroidetes bacteria on its surface.</title>
        <authorList>
            <person name="Treitli S.C."/>
            <person name="Kolisko M."/>
            <person name="Husnik F."/>
            <person name="Keeling P."/>
            <person name="Hampl V."/>
        </authorList>
    </citation>
    <scope>NUCLEOTIDE SEQUENCE [LARGE SCALE GENOMIC DNA]</scope>
    <source>
        <strain evidence="1">ST1C</strain>
    </source>
</reference>
<evidence type="ECO:0000313" key="2">
    <source>
        <dbReference type="Proteomes" id="UP000324800"/>
    </source>
</evidence>
<organism evidence="1 2">
    <name type="scientific">Streblomastix strix</name>
    <dbReference type="NCBI Taxonomy" id="222440"/>
    <lineage>
        <taxon>Eukaryota</taxon>
        <taxon>Metamonada</taxon>
        <taxon>Preaxostyla</taxon>
        <taxon>Oxymonadida</taxon>
        <taxon>Streblomastigidae</taxon>
        <taxon>Streblomastix</taxon>
    </lineage>
</organism>
<proteinExistence type="predicted"/>
<dbReference type="AlphaFoldDB" id="A0A5J4VEZ2"/>
<comment type="caution">
    <text evidence="1">The sequence shown here is derived from an EMBL/GenBank/DDBJ whole genome shotgun (WGS) entry which is preliminary data.</text>
</comment>
<evidence type="ECO:0000313" key="1">
    <source>
        <dbReference type="EMBL" id="KAA6381127.1"/>
    </source>
</evidence>
<protein>
    <submittedName>
        <fullName evidence="1">Uncharacterized protein</fullName>
    </submittedName>
</protein>